<evidence type="ECO:0000313" key="6">
    <source>
        <dbReference type="Proteomes" id="UP000036987"/>
    </source>
</evidence>
<evidence type="ECO:0000256" key="1">
    <source>
        <dbReference type="ARBA" id="ARBA00022737"/>
    </source>
</evidence>
<feature type="compositionally biased region" description="Polar residues" evidence="3">
    <location>
        <begin position="1"/>
        <end position="10"/>
    </location>
</feature>
<dbReference type="EMBL" id="LFYR01001978">
    <property type="protein sequence ID" value="KMZ58004.1"/>
    <property type="molecule type" value="Genomic_DNA"/>
</dbReference>
<feature type="repeat" description="PPR" evidence="2">
    <location>
        <begin position="419"/>
        <end position="453"/>
    </location>
</feature>
<feature type="domain" description="DYW" evidence="4">
    <location>
        <begin position="948"/>
        <end position="1028"/>
    </location>
</feature>
<dbReference type="PANTHER" id="PTHR47926:SF421">
    <property type="entry name" value="DYW DOMAIN-CONTAINING PROTEIN"/>
    <property type="match status" value="1"/>
</dbReference>
<dbReference type="InterPro" id="IPR011990">
    <property type="entry name" value="TPR-like_helical_dom_sf"/>
</dbReference>
<evidence type="ECO:0000259" key="4">
    <source>
        <dbReference type="Pfam" id="PF14432"/>
    </source>
</evidence>
<evidence type="ECO:0000256" key="2">
    <source>
        <dbReference type="PROSITE-ProRule" id="PRU00708"/>
    </source>
</evidence>
<dbReference type="Gene3D" id="1.25.40.10">
    <property type="entry name" value="Tetratricopeptide repeat domain"/>
    <property type="match status" value="6"/>
</dbReference>
<dbReference type="PROSITE" id="PS51375">
    <property type="entry name" value="PPR"/>
    <property type="match status" value="7"/>
</dbReference>
<dbReference type="Pfam" id="PF13041">
    <property type="entry name" value="PPR_2"/>
    <property type="match status" value="4"/>
</dbReference>
<feature type="region of interest" description="Disordered" evidence="3">
    <location>
        <begin position="1"/>
        <end position="30"/>
    </location>
</feature>
<dbReference type="InterPro" id="IPR046848">
    <property type="entry name" value="E_motif"/>
</dbReference>
<feature type="repeat" description="PPR" evidence="2">
    <location>
        <begin position="247"/>
        <end position="281"/>
    </location>
</feature>
<evidence type="ECO:0000256" key="3">
    <source>
        <dbReference type="SAM" id="MobiDB-lite"/>
    </source>
</evidence>
<dbReference type="InterPro" id="IPR032867">
    <property type="entry name" value="DYW_dom"/>
</dbReference>
<dbReference type="InterPro" id="IPR002885">
    <property type="entry name" value="PPR_rpt"/>
</dbReference>
<dbReference type="PANTHER" id="PTHR47926">
    <property type="entry name" value="PENTATRICOPEPTIDE REPEAT-CONTAINING PROTEIN"/>
    <property type="match status" value="1"/>
</dbReference>
<dbReference type="OMA" id="FECTDEK"/>
<dbReference type="FunFam" id="1.25.40.10:FF:000073">
    <property type="entry name" value="Pentatricopeptide repeat-containing protein chloroplastic"/>
    <property type="match status" value="1"/>
</dbReference>
<dbReference type="InterPro" id="IPR046960">
    <property type="entry name" value="PPR_At4g14850-like_plant"/>
</dbReference>
<accession>A0A0K9NMJ3</accession>
<proteinExistence type="predicted"/>
<dbReference type="OrthoDB" id="185373at2759"/>
<feature type="repeat" description="PPR" evidence="2">
    <location>
        <begin position="614"/>
        <end position="648"/>
    </location>
</feature>
<dbReference type="Proteomes" id="UP000036987">
    <property type="component" value="Unassembled WGS sequence"/>
</dbReference>
<feature type="repeat" description="PPR" evidence="2">
    <location>
        <begin position="454"/>
        <end position="488"/>
    </location>
</feature>
<feature type="repeat" description="PPR" evidence="2">
    <location>
        <begin position="282"/>
        <end position="316"/>
    </location>
</feature>
<dbReference type="GO" id="GO:0008270">
    <property type="term" value="F:zinc ion binding"/>
    <property type="evidence" value="ECO:0007669"/>
    <property type="project" value="InterPro"/>
</dbReference>
<dbReference type="Pfam" id="PF20431">
    <property type="entry name" value="E_motif"/>
    <property type="match status" value="1"/>
</dbReference>
<feature type="repeat" description="PPR" evidence="2">
    <location>
        <begin position="722"/>
        <end position="756"/>
    </location>
</feature>
<keyword evidence="6" id="KW-1185">Reference proteome</keyword>
<dbReference type="Pfam" id="PF14432">
    <property type="entry name" value="DYW_deaminase"/>
    <property type="match status" value="1"/>
</dbReference>
<evidence type="ECO:0000313" key="5">
    <source>
        <dbReference type="EMBL" id="KMZ58004.1"/>
    </source>
</evidence>
<sequence>MLSTAPSCSPRSLGKISPSPYTNGFKPRPKTQIQFLPNKPSLIIYPPASVPVPLLPPFQNPTQTVLQRIDTCLSLISGSRHGGGEWRKEKVASDVVGSEVKQIHAQILKLGLVNSVIGNKLAVLYLKVGMEESAVNLFVEISTREIQVYATLIGYYGKLGQWEDVISVFVLMVEDGFRPDKFLLPKIIKACSELEELTMGVSIHGYVLKEIELSLDVFVGNSLIDMYAKCRDLNSSIKIFDNMQQKDVISWTTLVTAHSNAGLMDDASRIFESMQAHGIAPDLICWNALLSGFSRNGCVNAAFSLLEDMKQNGPNPGINSWNGVISGCVQNGLLGDALNVFVDMLGNIQAPDGITVASILPACSGLQKLNLGKELHAYAIKHGFAENAYVGGSLIDMYFKCGKSNSAEIVFSNLKDKKTLTIWNEMIAAYTDQGRMSMVSELLQLMEKDGSPPNIITYNTILSAHARNGDKDQAFAQFREMARLGLKPNIISLNSLIAGFQQCGLKIEALELVRIMQLPPPVEQSNCDQPRPQSIFPDNILNTVIHPNVFTISSALSASADLKLKNQGKEIHGYILRNYLESNIFVSSTLVDLYSKCVDITSATKVFRQISDTSMVTWNILMSGFNYNGKPESALRLFPEMLEQGISPSLVTMVILLSTCSAICALNLGRGLHSYIAKNIISDNESSVAAVTVQTSLINMYAECGSVVDAKMVFEKYSHSKDLGLWNSMISCYSLHGMASDALYLFDKMEELGIKPDHITFTAILSVCNHQGLMEVGRRFFNSMEYVYAIHPTLEHFTCMVGILGDAGLIEEALELVRNMPFEPDSCVWATLLRSCRIHFNHVIGQIAAGKLFQLEPTNTSNYIILSNIYAMAGMWEASRDVWISMRGRGLKIATAHTLINIGSTIHVFKAGEKRHPGLRKILETCDELNYKMEQTAGFVPQEVIFDDDEEVDEIDPFGCFHSEKLAICCGVMSSKMPIRVSKSARMCIDCHTWSKFVSKIEEREVFVRDGCFYHHFINGVCSCKDKW</sequence>
<dbReference type="FunFam" id="1.25.40.10:FF:000090">
    <property type="entry name" value="Pentatricopeptide repeat-containing protein, chloroplastic"/>
    <property type="match status" value="1"/>
</dbReference>
<comment type="caution">
    <text evidence="5">The sequence shown here is derived from an EMBL/GenBank/DDBJ whole genome shotgun (WGS) entry which is preliminary data.</text>
</comment>
<keyword evidence="1" id="KW-0677">Repeat</keyword>
<protein>
    <recommendedName>
        <fullName evidence="4">DYW domain-containing protein</fullName>
    </recommendedName>
</protein>
<dbReference type="GO" id="GO:0009451">
    <property type="term" value="P:RNA modification"/>
    <property type="evidence" value="ECO:0007669"/>
    <property type="project" value="InterPro"/>
</dbReference>
<dbReference type="GO" id="GO:0003729">
    <property type="term" value="F:mRNA binding"/>
    <property type="evidence" value="ECO:0007669"/>
    <property type="project" value="UniProtKB-ARBA"/>
</dbReference>
<organism evidence="5 6">
    <name type="scientific">Zostera marina</name>
    <name type="common">Eelgrass</name>
    <dbReference type="NCBI Taxonomy" id="29655"/>
    <lineage>
        <taxon>Eukaryota</taxon>
        <taxon>Viridiplantae</taxon>
        <taxon>Streptophyta</taxon>
        <taxon>Embryophyta</taxon>
        <taxon>Tracheophyta</taxon>
        <taxon>Spermatophyta</taxon>
        <taxon>Magnoliopsida</taxon>
        <taxon>Liliopsida</taxon>
        <taxon>Zosteraceae</taxon>
        <taxon>Zostera</taxon>
    </lineage>
</organism>
<gene>
    <name evidence="5" type="ORF">ZOSMA_7G00320</name>
</gene>
<dbReference type="Pfam" id="PF01535">
    <property type="entry name" value="PPR"/>
    <property type="match status" value="6"/>
</dbReference>
<dbReference type="NCBIfam" id="TIGR00756">
    <property type="entry name" value="PPR"/>
    <property type="match status" value="8"/>
</dbReference>
<reference evidence="6" key="1">
    <citation type="journal article" date="2016" name="Nature">
        <title>The genome of the seagrass Zostera marina reveals angiosperm adaptation to the sea.</title>
        <authorList>
            <person name="Olsen J.L."/>
            <person name="Rouze P."/>
            <person name="Verhelst B."/>
            <person name="Lin Y.-C."/>
            <person name="Bayer T."/>
            <person name="Collen J."/>
            <person name="Dattolo E."/>
            <person name="De Paoli E."/>
            <person name="Dittami S."/>
            <person name="Maumus F."/>
            <person name="Michel G."/>
            <person name="Kersting A."/>
            <person name="Lauritano C."/>
            <person name="Lohaus R."/>
            <person name="Toepel M."/>
            <person name="Tonon T."/>
            <person name="Vanneste K."/>
            <person name="Amirebrahimi M."/>
            <person name="Brakel J."/>
            <person name="Bostroem C."/>
            <person name="Chovatia M."/>
            <person name="Grimwood J."/>
            <person name="Jenkins J.W."/>
            <person name="Jueterbock A."/>
            <person name="Mraz A."/>
            <person name="Stam W.T."/>
            <person name="Tice H."/>
            <person name="Bornberg-Bauer E."/>
            <person name="Green P.J."/>
            <person name="Pearson G.A."/>
            <person name="Procaccini G."/>
            <person name="Duarte C.M."/>
            <person name="Schmutz J."/>
            <person name="Reusch T.B.H."/>
            <person name="Van de Peer Y."/>
        </authorList>
    </citation>
    <scope>NUCLEOTIDE SEQUENCE [LARGE SCALE GENOMIC DNA]</scope>
    <source>
        <strain evidence="6">cv. Finnish</strain>
    </source>
</reference>
<feature type="repeat" description="PPR" evidence="2">
    <location>
        <begin position="145"/>
        <end position="179"/>
    </location>
</feature>
<name>A0A0K9NMJ3_ZOSMR</name>
<dbReference type="AlphaFoldDB" id="A0A0K9NMJ3"/>